<comment type="pathway">
    <text evidence="2">Metabolic intermediate biosynthesis; 5-phospho-alpha-D-ribose 1-diphosphate biosynthesis; 5-phospho-alpha-D-ribose 1-diphosphate from D-ribose 5-phosphate (route I): step 1/1.</text>
</comment>
<protein>
    <recommendedName>
        <fullName evidence="14">Ribose-phosphate pyrophosphokinase 1</fullName>
        <ecNumber evidence="4">2.7.6.1</ecNumber>
    </recommendedName>
    <alternativeName>
        <fullName evidence="16">Phosphoribosyl pyrophosphate synthase 1</fullName>
    </alternativeName>
</protein>
<organism evidence="19 20">
    <name type="scientific">Capronia coronata CBS 617.96</name>
    <dbReference type="NCBI Taxonomy" id="1182541"/>
    <lineage>
        <taxon>Eukaryota</taxon>
        <taxon>Fungi</taxon>
        <taxon>Dikarya</taxon>
        <taxon>Ascomycota</taxon>
        <taxon>Pezizomycotina</taxon>
        <taxon>Eurotiomycetes</taxon>
        <taxon>Chaetothyriomycetidae</taxon>
        <taxon>Chaetothyriales</taxon>
        <taxon>Herpotrichiellaceae</taxon>
        <taxon>Capronia</taxon>
    </lineage>
</organism>
<evidence type="ECO:0000256" key="10">
    <source>
        <dbReference type="ARBA" id="ARBA00022741"/>
    </source>
</evidence>
<keyword evidence="8" id="KW-0479">Metal-binding</keyword>
<evidence type="ECO:0000256" key="6">
    <source>
        <dbReference type="ARBA" id="ARBA00022553"/>
    </source>
</evidence>
<dbReference type="GO" id="GO:0002189">
    <property type="term" value="C:ribose phosphate diphosphokinase complex"/>
    <property type="evidence" value="ECO:0007669"/>
    <property type="project" value="TreeGrafter"/>
</dbReference>
<dbReference type="PANTHER" id="PTHR10210">
    <property type="entry name" value="RIBOSE-PHOSPHATE DIPHOSPHOKINASE FAMILY MEMBER"/>
    <property type="match status" value="1"/>
</dbReference>
<dbReference type="Pfam" id="PF14572">
    <property type="entry name" value="Pribosyl_synth"/>
    <property type="match status" value="1"/>
</dbReference>
<dbReference type="GO" id="GO:0006164">
    <property type="term" value="P:purine nucleotide biosynthetic process"/>
    <property type="evidence" value="ECO:0007669"/>
    <property type="project" value="TreeGrafter"/>
</dbReference>
<evidence type="ECO:0000256" key="14">
    <source>
        <dbReference type="ARBA" id="ARBA00040334"/>
    </source>
</evidence>
<dbReference type="FunFam" id="3.40.50.2020:FF:000043">
    <property type="entry name" value="Ribose-phosphate pyrophosphokinase 1"/>
    <property type="match status" value="1"/>
</dbReference>
<dbReference type="GO" id="GO:0006015">
    <property type="term" value="P:5-phosphoribose 1-diphosphate biosynthetic process"/>
    <property type="evidence" value="ECO:0007669"/>
    <property type="project" value="TreeGrafter"/>
</dbReference>
<dbReference type="GeneID" id="19158682"/>
<dbReference type="STRING" id="1182541.W9Z837"/>
<evidence type="ECO:0000256" key="16">
    <source>
        <dbReference type="ARBA" id="ARBA00077829"/>
    </source>
</evidence>
<comment type="caution">
    <text evidence="19">The sequence shown here is derived from an EMBL/GenBank/DDBJ whole genome shotgun (WGS) entry which is preliminary data.</text>
</comment>
<dbReference type="OrthoDB" id="413572at2759"/>
<evidence type="ECO:0000256" key="15">
    <source>
        <dbReference type="ARBA" id="ARBA00049535"/>
    </source>
</evidence>
<name>W9Z837_9EURO</name>
<evidence type="ECO:0000313" key="20">
    <source>
        <dbReference type="Proteomes" id="UP000019484"/>
    </source>
</evidence>
<feature type="region of interest" description="Disordered" evidence="17">
    <location>
        <begin position="231"/>
        <end position="326"/>
    </location>
</feature>
<evidence type="ECO:0000256" key="8">
    <source>
        <dbReference type="ARBA" id="ARBA00022723"/>
    </source>
</evidence>
<dbReference type="PANTHER" id="PTHR10210:SF57">
    <property type="entry name" value="RIBOSE-PHOSPHATE DIPHOSPHOKINASE"/>
    <property type="match status" value="1"/>
</dbReference>
<dbReference type="CDD" id="cd06223">
    <property type="entry name" value="PRTases_typeI"/>
    <property type="match status" value="1"/>
</dbReference>
<dbReference type="InterPro" id="IPR029099">
    <property type="entry name" value="Pribosyltran_N"/>
</dbReference>
<feature type="compositionally biased region" description="Basic and acidic residues" evidence="17">
    <location>
        <begin position="231"/>
        <end position="258"/>
    </location>
</feature>
<dbReference type="RefSeq" id="XP_007722883.1">
    <property type="nucleotide sequence ID" value="XM_007724693.1"/>
</dbReference>
<evidence type="ECO:0000256" key="9">
    <source>
        <dbReference type="ARBA" id="ARBA00022727"/>
    </source>
</evidence>
<dbReference type="EC" id="2.7.6.1" evidence="4"/>
<dbReference type="Pfam" id="PF13793">
    <property type="entry name" value="Pribosyltran_N"/>
    <property type="match status" value="1"/>
</dbReference>
<dbReference type="InterPro" id="IPR005946">
    <property type="entry name" value="Rib-P_diPkinase"/>
</dbReference>
<keyword evidence="9" id="KW-0545">Nucleotide biosynthesis</keyword>
<evidence type="ECO:0000256" key="4">
    <source>
        <dbReference type="ARBA" id="ARBA00013247"/>
    </source>
</evidence>
<evidence type="ECO:0000313" key="19">
    <source>
        <dbReference type="EMBL" id="EXJ90689.1"/>
    </source>
</evidence>
<feature type="compositionally biased region" description="Basic and acidic residues" evidence="17">
    <location>
        <begin position="313"/>
        <end position="326"/>
    </location>
</feature>
<evidence type="ECO:0000256" key="3">
    <source>
        <dbReference type="ARBA" id="ARBA00006478"/>
    </source>
</evidence>
<dbReference type="InterPro" id="IPR000836">
    <property type="entry name" value="PRTase_dom"/>
</dbReference>
<feature type="region of interest" description="Disordered" evidence="17">
    <location>
        <begin position="341"/>
        <end position="366"/>
    </location>
</feature>
<keyword evidence="6" id="KW-0597">Phosphoprotein</keyword>
<dbReference type="HOGENOM" id="CLU_033546_1_2_1"/>
<dbReference type="GO" id="GO:0005524">
    <property type="term" value="F:ATP binding"/>
    <property type="evidence" value="ECO:0007669"/>
    <property type="project" value="UniProtKB-KW"/>
</dbReference>
<comment type="subcellular location">
    <subcellularLocation>
        <location evidence="1">Cytoplasm</location>
    </subcellularLocation>
</comment>
<evidence type="ECO:0000256" key="13">
    <source>
        <dbReference type="ARBA" id="ARBA00022842"/>
    </source>
</evidence>
<gene>
    <name evidence="19" type="ORF">A1O1_03793</name>
</gene>
<evidence type="ECO:0000256" key="12">
    <source>
        <dbReference type="ARBA" id="ARBA00022840"/>
    </source>
</evidence>
<reference evidence="19 20" key="1">
    <citation type="submission" date="2013-03" db="EMBL/GenBank/DDBJ databases">
        <title>The Genome Sequence of Capronia coronata CBS 617.96.</title>
        <authorList>
            <consortium name="The Broad Institute Genomics Platform"/>
            <person name="Cuomo C."/>
            <person name="de Hoog S."/>
            <person name="Gorbushina A."/>
            <person name="Walker B."/>
            <person name="Young S.K."/>
            <person name="Zeng Q."/>
            <person name="Gargeya S."/>
            <person name="Fitzgerald M."/>
            <person name="Haas B."/>
            <person name="Abouelleil A."/>
            <person name="Allen A.W."/>
            <person name="Alvarado L."/>
            <person name="Arachchi H.M."/>
            <person name="Berlin A.M."/>
            <person name="Chapman S.B."/>
            <person name="Gainer-Dewar J."/>
            <person name="Goldberg J."/>
            <person name="Griggs A."/>
            <person name="Gujja S."/>
            <person name="Hansen M."/>
            <person name="Howarth C."/>
            <person name="Imamovic A."/>
            <person name="Ireland A."/>
            <person name="Larimer J."/>
            <person name="McCowan C."/>
            <person name="Murphy C."/>
            <person name="Pearson M."/>
            <person name="Poon T.W."/>
            <person name="Priest M."/>
            <person name="Roberts A."/>
            <person name="Saif S."/>
            <person name="Shea T."/>
            <person name="Sisk P."/>
            <person name="Sykes S."/>
            <person name="Wortman J."/>
            <person name="Nusbaum C."/>
            <person name="Birren B."/>
        </authorList>
    </citation>
    <scope>NUCLEOTIDE SEQUENCE [LARGE SCALE GENOMIC DNA]</scope>
    <source>
        <strain evidence="19 20">CBS 617.96</strain>
    </source>
</reference>
<evidence type="ECO:0000256" key="1">
    <source>
        <dbReference type="ARBA" id="ARBA00004496"/>
    </source>
</evidence>
<comment type="similarity">
    <text evidence="3">Belongs to the ribose-phosphate pyrophosphokinase family.</text>
</comment>
<keyword evidence="11 19" id="KW-0418">Kinase</keyword>
<dbReference type="GO" id="GO:0000287">
    <property type="term" value="F:magnesium ion binding"/>
    <property type="evidence" value="ECO:0007669"/>
    <property type="project" value="InterPro"/>
</dbReference>
<dbReference type="GO" id="GO:0005737">
    <property type="term" value="C:cytoplasm"/>
    <property type="evidence" value="ECO:0007669"/>
    <property type="project" value="UniProtKB-SubCell"/>
</dbReference>
<dbReference type="EMBL" id="AMWN01000003">
    <property type="protein sequence ID" value="EXJ90689.1"/>
    <property type="molecule type" value="Genomic_DNA"/>
</dbReference>
<dbReference type="SUPFAM" id="SSF53271">
    <property type="entry name" value="PRTase-like"/>
    <property type="match status" value="2"/>
</dbReference>
<evidence type="ECO:0000256" key="7">
    <source>
        <dbReference type="ARBA" id="ARBA00022679"/>
    </source>
</evidence>
<keyword evidence="20" id="KW-1185">Reference proteome</keyword>
<evidence type="ECO:0000256" key="2">
    <source>
        <dbReference type="ARBA" id="ARBA00004996"/>
    </source>
</evidence>
<feature type="domain" description="Ribose-phosphate pyrophosphokinase N-terminal" evidence="18">
    <location>
        <begin position="5"/>
        <end position="120"/>
    </location>
</feature>
<comment type="catalytic activity">
    <reaction evidence="15">
        <text>D-ribose 5-phosphate + ATP = 5-phospho-alpha-D-ribose 1-diphosphate + AMP + H(+)</text>
        <dbReference type="Rhea" id="RHEA:15609"/>
        <dbReference type="ChEBI" id="CHEBI:15378"/>
        <dbReference type="ChEBI" id="CHEBI:30616"/>
        <dbReference type="ChEBI" id="CHEBI:58017"/>
        <dbReference type="ChEBI" id="CHEBI:78346"/>
        <dbReference type="ChEBI" id="CHEBI:456215"/>
        <dbReference type="EC" id="2.7.6.1"/>
    </reaction>
</comment>
<keyword evidence="10" id="KW-0547">Nucleotide-binding</keyword>
<keyword evidence="12" id="KW-0067">ATP-binding</keyword>
<dbReference type="GO" id="GO:0016301">
    <property type="term" value="F:kinase activity"/>
    <property type="evidence" value="ECO:0007669"/>
    <property type="project" value="UniProtKB-KW"/>
</dbReference>
<keyword evidence="5" id="KW-0963">Cytoplasm</keyword>
<dbReference type="Gene3D" id="3.40.50.2020">
    <property type="match status" value="4"/>
</dbReference>
<proteinExistence type="inferred from homology"/>
<dbReference type="eggNOG" id="KOG1448">
    <property type="taxonomic scope" value="Eukaryota"/>
</dbReference>
<evidence type="ECO:0000256" key="11">
    <source>
        <dbReference type="ARBA" id="ARBA00022777"/>
    </source>
</evidence>
<keyword evidence="13" id="KW-0460">Magnesium</keyword>
<dbReference type="SMART" id="SM01400">
    <property type="entry name" value="Pribosyltran_N"/>
    <property type="match status" value="1"/>
</dbReference>
<dbReference type="InterPro" id="IPR029057">
    <property type="entry name" value="PRTase-like"/>
</dbReference>
<feature type="compositionally biased region" description="Polar residues" evidence="17">
    <location>
        <begin position="279"/>
        <end position="295"/>
    </location>
</feature>
<evidence type="ECO:0000259" key="18">
    <source>
        <dbReference type="Pfam" id="PF13793"/>
    </source>
</evidence>
<keyword evidence="7" id="KW-0808">Transferase</keyword>
<accession>W9Z837</accession>
<sequence length="537" mass="58408">MRGVQVFSGRSHPSLVESICQRLGASPAKCDLGNFANGEISVQIGTSVRNEDVFIVQSGSPHINDSVMEMLIMIAACKGGSAKSITAVMPYFPYSRQSKKKSHRGAITAKMIANLMVVAGVDHIITVDLHASQMVGFFGKPVDNLYAEPIIARWIKNNVPCWQEAVVVSKNVGGTKRVTSLADALKLSFALVSTDKDRSRTSHHPNNMMDSVIFFDAIEPQSIRIRERLADAEVDDGHDADTESDKLQEFERRSEFVHRGRNSTANGANRPGRPKAVTIVSSPLVQTTRVESSSPPASPTRLSRIDTTPSARRPSEYEASEAHNDERAREVIIGRLVQGHLVNDDHPSPALSGISASNSGLPSDRNLQDDNHAYDPMTSSFISNASSYQPEHALGGTFDAVATSDEEEDGIKNPDLEHTITLVGNVRGRTVLLMDDILDRAGSWIAAAETCVKIGRAKKVYCIAIHALFGDDSLEELEACDSIDHIVVTNTFPINPERLRASKKLIVIDLSNLLAEAIRRNHHGGKCKPLACAVHST</sequence>
<evidence type="ECO:0000256" key="5">
    <source>
        <dbReference type="ARBA" id="ARBA00022490"/>
    </source>
</evidence>
<evidence type="ECO:0000256" key="17">
    <source>
        <dbReference type="SAM" id="MobiDB-lite"/>
    </source>
</evidence>
<dbReference type="GO" id="GO:0004749">
    <property type="term" value="F:ribose phosphate diphosphokinase activity"/>
    <property type="evidence" value="ECO:0007669"/>
    <property type="project" value="UniProtKB-EC"/>
</dbReference>
<dbReference type="NCBIfam" id="TIGR01251">
    <property type="entry name" value="ribP_PPkin"/>
    <property type="match status" value="1"/>
</dbReference>
<dbReference type="AlphaFoldDB" id="W9Z837"/>
<dbReference type="Proteomes" id="UP000019484">
    <property type="component" value="Unassembled WGS sequence"/>
</dbReference>
<dbReference type="FunFam" id="3.40.50.2020:FF:000017">
    <property type="entry name" value="Ribose-phosphate pyrophosphokinase 1"/>
    <property type="match status" value="1"/>
</dbReference>